<protein>
    <recommendedName>
        <fullName evidence="2">CHRD domain-containing protein</fullName>
    </recommendedName>
</protein>
<accession>A0A8J4B916</accession>
<feature type="chain" id="PRO_5035290130" description="CHRD domain-containing protein" evidence="1">
    <location>
        <begin position="22"/>
        <end position="191"/>
    </location>
</feature>
<gene>
    <name evidence="3" type="ORF">Vafri_12171</name>
</gene>
<dbReference type="EMBL" id="BNCO01000026">
    <property type="protein sequence ID" value="GIL56884.1"/>
    <property type="molecule type" value="Genomic_DNA"/>
</dbReference>
<keyword evidence="1" id="KW-0732">Signal</keyword>
<reference evidence="3" key="1">
    <citation type="journal article" date="2021" name="Proc. Natl. Acad. Sci. U.S.A.">
        <title>Three genomes in the algal genus Volvox reveal the fate of a haploid sex-determining region after a transition to homothallism.</title>
        <authorList>
            <person name="Yamamoto K."/>
            <person name="Hamaji T."/>
            <person name="Kawai-Toyooka H."/>
            <person name="Matsuzaki R."/>
            <person name="Takahashi F."/>
            <person name="Nishimura Y."/>
            <person name="Kawachi M."/>
            <person name="Noguchi H."/>
            <person name="Minakuchi Y."/>
            <person name="Umen J.G."/>
            <person name="Toyoda A."/>
            <person name="Nozaki H."/>
        </authorList>
    </citation>
    <scope>NUCLEOTIDE SEQUENCE</scope>
    <source>
        <strain evidence="3">NIES-3780</strain>
    </source>
</reference>
<proteinExistence type="predicted"/>
<dbReference type="InterPro" id="IPR010895">
    <property type="entry name" value="CHRD"/>
</dbReference>
<feature type="domain" description="CHRD" evidence="2">
    <location>
        <begin position="36"/>
        <end position="172"/>
    </location>
</feature>
<evidence type="ECO:0000313" key="3">
    <source>
        <dbReference type="EMBL" id="GIL56884.1"/>
    </source>
</evidence>
<comment type="caution">
    <text evidence="3">The sequence shown here is derived from an EMBL/GenBank/DDBJ whole genome shotgun (WGS) entry which is preliminary data.</text>
</comment>
<evidence type="ECO:0000313" key="4">
    <source>
        <dbReference type="Proteomes" id="UP000747399"/>
    </source>
</evidence>
<dbReference type="AlphaFoldDB" id="A0A8J4B916"/>
<evidence type="ECO:0000259" key="2">
    <source>
        <dbReference type="Pfam" id="PF07452"/>
    </source>
</evidence>
<name>A0A8J4B916_9CHLO</name>
<sequence>MNSRMILVFTAIAILMGSAASQPVPWEVSVRAVVATANLKATNKTLSSASGTVSLIIPRLDKSTTMIANVTLKGELINITMAHIHLKNASVGNPIVMFLQPRLNYSARPALLDPPVSFKGTYTFTSSYNLDNIINITPGWTLASFMDMLRAGLLYVNVHTTSQPAGAVQGTLNCPFSCMWPVCSLPGGGSC</sequence>
<keyword evidence="4" id="KW-1185">Reference proteome</keyword>
<dbReference type="Pfam" id="PF07452">
    <property type="entry name" value="CHRD"/>
    <property type="match status" value="1"/>
</dbReference>
<evidence type="ECO:0000256" key="1">
    <source>
        <dbReference type="SAM" id="SignalP"/>
    </source>
</evidence>
<feature type="signal peptide" evidence="1">
    <location>
        <begin position="1"/>
        <end position="21"/>
    </location>
</feature>
<dbReference type="Proteomes" id="UP000747399">
    <property type="component" value="Unassembled WGS sequence"/>
</dbReference>
<organism evidence="3 4">
    <name type="scientific">Volvox africanus</name>
    <dbReference type="NCBI Taxonomy" id="51714"/>
    <lineage>
        <taxon>Eukaryota</taxon>
        <taxon>Viridiplantae</taxon>
        <taxon>Chlorophyta</taxon>
        <taxon>core chlorophytes</taxon>
        <taxon>Chlorophyceae</taxon>
        <taxon>CS clade</taxon>
        <taxon>Chlamydomonadales</taxon>
        <taxon>Volvocaceae</taxon>
        <taxon>Volvox</taxon>
    </lineage>
</organism>